<comment type="subcellular location">
    <subcellularLocation>
        <location evidence="1">Nucleus</location>
    </subcellularLocation>
</comment>
<evidence type="ECO:0000256" key="15">
    <source>
        <dbReference type="ARBA" id="ARBA00049280"/>
    </source>
</evidence>
<feature type="binding site" evidence="16">
    <location>
        <position position="941"/>
    </location>
    <ligand>
        <name>ATP</name>
        <dbReference type="ChEBI" id="CHEBI:30616"/>
    </ligand>
</feature>
<comment type="catalytic activity">
    <reaction evidence="13">
        <text>L-threonyl-[protein] + ATP = O-phospho-L-threonyl-[protein] + ADP + H(+)</text>
        <dbReference type="Rhea" id="RHEA:46608"/>
        <dbReference type="Rhea" id="RHEA-COMP:11060"/>
        <dbReference type="Rhea" id="RHEA-COMP:11605"/>
        <dbReference type="ChEBI" id="CHEBI:15378"/>
        <dbReference type="ChEBI" id="CHEBI:30013"/>
        <dbReference type="ChEBI" id="CHEBI:30616"/>
        <dbReference type="ChEBI" id="CHEBI:61977"/>
        <dbReference type="ChEBI" id="CHEBI:456216"/>
        <dbReference type="EC" id="2.7.11.22"/>
    </reaction>
</comment>
<feature type="compositionally biased region" description="Basic residues" evidence="17">
    <location>
        <begin position="509"/>
        <end position="554"/>
    </location>
</feature>
<feature type="compositionally biased region" description="Polar residues" evidence="17">
    <location>
        <begin position="335"/>
        <end position="349"/>
    </location>
</feature>
<dbReference type="SMART" id="SM00220">
    <property type="entry name" value="S_TKc"/>
    <property type="match status" value="1"/>
</dbReference>
<comment type="catalytic activity">
    <reaction evidence="14">
        <text>L-seryl-[protein] + ATP = O-phospho-L-seryl-[protein] + ADP + H(+)</text>
        <dbReference type="Rhea" id="RHEA:17989"/>
        <dbReference type="Rhea" id="RHEA-COMP:9863"/>
        <dbReference type="Rhea" id="RHEA-COMP:11604"/>
        <dbReference type="ChEBI" id="CHEBI:15378"/>
        <dbReference type="ChEBI" id="CHEBI:29999"/>
        <dbReference type="ChEBI" id="CHEBI:30616"/>
        <dbReference type="ChEBI" id="CHEBI:83421"/>
        <dbReference type="ChEBI" id="CHEBI:456216"/>
        <dbReference type="EC" id="2.7.11.22"/>
    </reaction>
</comment>
<comment type="similarity">
    <text evidence="2">Belongs to the protein kinase superfamily. CMGC Ser/Thr protein kinase family. CDC2/CDKX subfamily.</text>
</comment>
<dbReference type="FunFam" id="1.10.510.10:FF:000102">
    <property type="entry name" value="cyclin-dependent kinase 12 isoform X1"/>
    <property type="match status" value="1"/>
</dbReference>
<keyword evidence="10" id="KW-0539">Nucleus</keyword>
<dbReference type="PANTHER" id="PTHR24056">
    <property type="entry name" value="CELL DIVISION PROTEIN KINASE"/>
    <property type="match status" value="1"/>
</dbReference>
<comment type="catalytic activity">
    <reaction evidence="15">
        <text>[DNA-directed RNA polymerase] + ATP = phospho-[DNA-directed RNA polymerase] + ADP + H(+)</text>
        <dbReference type="Rhea" id="RHEA:10216"/>
        <dbReference type="Rhea" id="RHEA-COMP:11321"/>
        <dbReference type="Rhea" id="RHEA-COMP:11322"/>
        <dbReference type="ChEBI" id="CHEBI:15378"/>
        <dbReference type="ChEBI" id="CHEBI:30616"/>
        <dbReference type="ChEBI" id="CHEBI:43176"/>
        <dbReference type="ChEBI" id="CHEBI:68546"/>
        <dbReference type="ChEBI" id="CHEBI:456216"/>
        <dbReference type="EC" id="2.7.11.23"/>
    </reaction>
</comment>
<dbReference type="PROSITE" id="PS00108">
    <property type="entry name" value="PROTEIN_KINASE_ST"/>
    <property type="match status" value="1"/>
</dbReference>
<name>A0A1B6CXT5_9HEMI</name>
<feature type="region of interest" description="Disordered" evidence="17">
    <location>
        <begin position="1"/>
        <end position="420"/>
    </location>
</feature>
<evidence type="ECO:0000256" key="4">
    <source>
        <dbReference type="ARBA" id="ARBA00012425"/>
    </source>
</evidence>
<evidence type="ECO:0000256" key="6">
    <source>
        <dbReference type="ARBA" id="ARBA00022679"/>
    </source>
</evidence>
<gene>
    <name evidence="19" type="ORF">g.8980</name>
</gene>
<evidence type="ECO:0000256" key="3">
    <source>
        <dbReference type="ARBA" id="ARBA00012409"/>
    </source>
</evidence>
<dbReference type="EMBL" id="GEDC01019163">
    <property type="protein sequence ID" value="JAS18135.1"/>
    <property type="molecule type" value="Transcribed_RNA"/>
</dbReference>
<organism evidence="19">
    <name type="scientific">Clastoptera arizonana</name>
    <name type="common">Arizona spittle bug</name>
    <dbReference type="NCBI Taxonomy" id="38151"/>
    <lineage>
        <taxon>Eukaryota</taxon>
        <taxon>Metazoa</taxon>
        <taxon>Ecdysozoa</taxon>
        <taxon>Arthropoda</taxon>
        <taxon>Hexapoda</taxon>
        <taxon>Insecta</taxon>
        <taxon>Pterygota</taxon>
        <taxon>Neoptera</taxon>
        <taxon>Paraneoptera</taxon>
        <taxon>Hemiptera</taxon>
        <taxon>Auchenorrhyncha</taxon>
        <taxon>Cercopoidea</taxon>
        <taxon>Clastopteridae</taxon>
        <taxon>Clastoptera</taxon>
    </lineage>
</organism>
<keyword evidence="9 16" id="KW-0067">ATP-binding</keyword>
<feature type="domain" description="Protein kinase" evidence="18">
    <location>
        <begin position="912"/>
        <end position="1206"/>
    </location>
</feature>
<feature type="compositionally biased region" description="Basic and acidic residues" evidence="17">
    <location>
        <begin position="253"/>
        <end position="265"/>
    </location>
</feature>
<feature type="compositionally biased region" description="Low complexity" evidence="17">
    <location>
        <begin position="767"/>
        <end position="780"/>
    </location>
</feature>
<feature type="compositionally biased region" description="Basic residues" evidence="17">
    <location>
        <begin position="154"/>
        <end position="171"/>
    </location>
</feature>
<accession>A0A1B6CXT5</accession>
<dbReference type="InterPro" id="IPR000719">
    <property type="entry name" value="Prot_kinase_dom"/>
</dbReference>
<feature type="region of interest" description="Disordered" evidence="17">
    <location>
        <begin position="1300"/>
        <end position="1350"/>
    </location>
</feature>
<feature type="compositionally biased region" description="Polar residues" evidence="17">
    <location>
        <begin position="1402"/>
        <end position="1413"/>
    </location>
</feature>
<dbReference type="GO" id="GO:0030332">
    <property type="term" value="F:cyclin binding"/>
    <property type="evidence" value="ECO:0007669"/>
    <property type="project" value="TreeGrafter"/>
</dbReference>
<feature type="compositionally biased region" description="Basic and acidic residues" evidence="17">
    <location>
        <begin position="10"/>
        <end position="19"/>
    </location>
</feature>
<dbReference type="GO" id="GO:0008353">
    <property type="term" value="F:RNA polymerase II CTD heptapeptide repeat kinase activity"/>
    <property type="evidence" value="ECO:0007669"/>
    <property type="project" value="UniProtKB-EC"/>
</dbReference>
<keyword evidence="8" id="KW-0418">Kinase</keyword>
<evidence type="ECO:0000256" key="2">
    <source>
        <dbReference type="ARBA" id="ARBA00006485"/>
    </source>
</evidence>
<evidence type="ECO:0000256" key="11">
    <source>
        <dbReference type="ARBA" id="ARBA00040213"/>
    </source>
</evidence>
<dbReference type="InterPro" id="IPR017441">
    <property type="entry name" value="Protein_kinase_ATP_BS"/>
</dbReference>
<feature type="compositionally biased region" description="Basic and acidic residues" evidence="17">
    <location>
        <begin position="757"/>
        <end position="766"/>
    </location>
</feature>
<dbReference type="GO" id="GO:0008024">
    <property type="term" value="C:cyclin/CDK positive transcription elongation factor complex"/>
    <property type="evidence" value="ECO:0007669"/>
    <property type="project" value="TreeGrafter"/>
</dbReference>
<dbReference type="InterPro" id="IPR050108">
    <property type="entry name" value="CDK"/>
</dbReference>
<dbReference type="InterPro" id="IPR011009">
    <property type="entry name" value="Kinase-like_dom_sf"/>
</dbReference>
<dbReference type="Gene3D" id="3.30.200.20">
    <property type="entry name" value="Phosphorylase Kinase, domain 1"/>
    <property type="match status" value="1"/>
</dbReference>
<dbReference type="EC" id="2.7.11.23" evidence="3"/>
<keyword evidence="7 16" id="KW-0547">Nucleotide-binding</keyword>
<feature type="region of interest" description="Disordered" evidence="17">
    <location>
        <begin position="753"/>
        <end position="847"/>
    </location>
</feature>
<reference evidence="19" key="1">
    <citation type="submission" date="2015-12" db="EMBL/GenBank/DDBJ databases">
        <title>De novo transcriptome assembly of four potential Pierce s Disease insect vectors from Arizona vineyards.</title>
        <authorList>
            <person name="Tassone E.E."/>
        </authorList>
    </citation>
    <scope>NUCLEOTIDE SEQUENCE</scope>
</reference>
<dbReference type="Gene3D" id="1.10.510.10">
    <property type="entry name" value="Transferase(Phosphotransferase) domain 1"/>
    <property type="match status" value="1"/>
</dbReference>
<evidence type="ECO:0000256" key="7">
    <source>
        <dbReference type="ARBA" id="ARBA00022741"/>
    </source>
</evidence>
<evidence type="ECO:0000256" key="17">
    <source>
        <dbReference type="SAM" id="MobiDB-lite"/>
    </source>
</evidence>
<dbReference type="SUPFAM" id="SSF56112">
    <property type="entry name" value="Protein kinase-like (PK-like)"/>
    <property type="match status" value="1"/>
</dbReference>
<dbReference type="Pfam" id="PF00069">
    <property type="entry name" value="Pkinase"/>
    <property type="match status" value="1"/>
</dbReference>
<dbReference type="PANTHER" id="PTHR24056:SF546">
    <property type="entry name" value="CYCLIN-DEPENDENT KINASE 12"/>
    <property type="match status" value="1"/>
</dbReference>
<feature type="region of interest" description="Disordered" evidence="17">
    <location>
        <begin position="1402"/>
        <end position="1421"/>
    </location>
</feature>
<proteinExistence type="inferred from homology"/>
<feature type="compositionally biased region" description="Acidic residues" evidence="17">
    <location>
        <begin position="829"/>
        <end position="839"/>
    </location>
</feature>
<feature type="region of interest" description="Disordered" evidence="17">
    <location>
        <begin position="479"/>
        <end position="598"/>
    </location>
</feature>
<feature type="compositionally biased region" description="Basic residues" evidence="17">
    <location>
        <begin position="192"/>
        <end position="223"/>
    </location>
</feature>
<dbReference type="GO" id="GO:0004693">
    <property type="term" value="F:cyclin-dependent protein serine/threonine kinase activity"/>
    <property type="evidence" value="ECO:0007669"/>
    <property type="project" value="UniProtKB-EC"/>
</dbReference>
<evidence type="ECO:0000256" key="12">
    <source>
        <dbReference type="ARBA" id="ARBA00041920"/>
    </source>
</evidence>
<dbReference type="CDD" id="cd07864">
    <property type="entry name" value="STKc_CDK12"/>
    <property type="match status" value="1"/>
</dbReference>
<evidence type="ECO:0000313" key="19">
    <source>
        <dbReference type="EMBL" id="JAS18135.1"/>
    </source>
</evidence>
<evidence type="ECO:0000256" key="1">
    <source>
        <dbReference type="ARBA" id="ARBA00004123"/>
    </source>
</evidence>
<feature type="compositionally biased region" description="Polar residues" evidence="17">
    <location>
        <begin position="557"/>
        <end position="572"/>
    </location>
</feature>
<dbReference type="GO" id="GO:0032968">
    <property type="term" value="P:positive regulation of transcription elongation by RNA polymerase II"/>
    <property type="evidence" value="ECO:0007669"/>
    <property type="project" value="TreeGrafter"/>
</dbReference>
<evidence type="ECO:0000256" key="13">
    <source>
        <dbReference type="ARBA" id="ARBA00047811"/>
    </source>
</evidence>
<dbReference type="GO" id="GO:0005524">
    <property type="term" value="F:ATP binding"/>
    <property type="evidence" value="ECO:0007669"/>
    <property type="project" value="UniProtKB-UniRule"/>
</dbReference>
<dbReference type="PROSITE" id="PS50011">
    <property type="entry name" value="PROTEIN_KINASE_DOM"/>
    <property type="match status" value="1"/>
</dbReference>
<dbReference type="FunFam" id="3.30.200.20:FF:000074">
    <property type="entry name" value="cyclin-dependent kinase 12 isoform X2"/>
    <property type="match status" value="1"/>
</dbReference>
<evidence type="ECO:0000256" key="16">
    <source>
        <dbReference type="PROSITE-ProRule" id="PRU10141"/>
    </source>
</evidence>
<feature type="compositionally biased region" description="Polar residues" evidence="17">
    <location>
        <begin position="28"/>
        <end position="46"/>
    </location>
</feature>
<evidence type="ECO:0000256" key="8">
    <source>
        <dbReference type="ARBA" id="ARBA00022777"/>
    </source>
</evidence>
<feature type="compositionally biased region" description="Basic and acidic residues" evidence="17">
    <location>
        <begin position="360"/>
        <end position="387"/>
    </location>
</feature>
<feature type="compositionally biased region" description="Basic residues" evidence="17">
    <location>
        <begin position="576"/>
        <end position="591"/>
    </location>
</feature>
<evidence type="ECO:0000256" key="10">
    <source>
        <dbReference type="ARBA" id="ARBA00023242"/>
    </source>
</evidence>
<dbReference type="PROSITE" id="PS00107">
    <property type="entry name" value="PROTEIN_KINASE_ATP"/>
    <property type="match status" value="1"/>
</dbReference>
<keyword evidence="5" id="KW-0723">Serine/threonine-protein kinase</keyword>
<protein>
    <recommendedName>
        <fullName evidence="11">Cyclin-dependent kinase 12</fullName>
        <ecNumber evidence="4">2.7.11.22</ecNumber>
        <ecNumber evidence="3">2.7.11.23</ecNumber>
    </recommendedName>
    <alternativeName>
        <fullName evidence="12">Cell division protein kinase 12</fullName>
    </alternativeName>
</protein>
<evidence type="ECO:0000259" key="18">
    <source>
        <dbReference type="PROSITE" id="PS50011"/>
    </source>
</evidence>
<dbReference type="EC" id="2.7.11.22" evidence="4"/>
<evidence type="ECO:0000256" key="5">
    <source>
        <dbReference type="ARBA" id="ARBA00022527"/>
    </source>
</evidence>
<evidence type="ECO:0000256" key="14">
    <source>
        <dbReference type="ARBA" id="ARBA00048367"/>
    </source>
</evidence>
<dbReference type="InterPro" id="IPR008271">
    <property type="entry name" value="Ser/Thr_kinase_AS"/>
</dbReference>
<sequence>MFQGGMPSNHGDKNGDESKTNIARKNRLSSVSSELDGSDHSPTMDSVGSHHKQKNSDSKSKKQKKKRHSLESGEEEEDESAVVAVKPLVEYSDVSSEELSSPEAGEIQSEGSPFDDSDKDSSMSRYQNHHHRHRKADNSPSSHRLTSPVLLRSPSRHRERKLSEIKHKKHRETSPKLHLQSESPEDILIYEKKHKEKKHRKSEKKSRHSPGSKKKKKKSKHASKSSSIEKISLSREMSQSPTILVRRGSPDSIYRENRFEHRNLYPDECWQDNETFTPRRRSMSPRRKNDSDSPISIIDERKMKKSMMEGLSSPHTPPLPPKAYENSKLDKRRTPSPSLKRPSSPQNPHSRSLSLEEGEERPRTRNTRSDSLEEGEERRPTRRRSDSIEEQQIQINRPHPRKVITPHRSPSLDDCEDRLRSHRRDSPLYLDDDERMRYPRPIRRRSVSVEEIRPMRRRRSPSIDREERLRWIPPATSPVRTVRIPRHSVSPPHRKRRKTLSRDDSKRRDSQRRRKEHKSRKRLRRSRSRSPVRVRRSISRSRSRSLNRNWRRSSRSPIASTTLRHYSRSPSYSGRRVNKRLRSRSHSRSKSKSPTSLRKVREISAKAKMSETSLFAELVKDRNMRALAMKRLAALNDKDGKDGDCVVTNQNDEVDNTLREHRTPVDVNDIPVPDSTFPPLPPPPLPTDMFPFALDSIESTVKTPPPVNRVEHSLLTEIPKSEPHLPPIPTVPVPVLKQVPVQSVNIINRTSVSVSEGTKKEVEAKKTLSLPSKPKSLTKLPMPPGINTNDLESIDSPPSRSPSPMPSKKLKTPPKKGIKDLPLPPVDVGLEELSGEEDGLTPPRSLDILGRSGKMGSAASYASSRNVLGGRKSIGNLTKPRIVNRRQRSRPLTHPNPGSNVNDWGERCVDVFEVIAQIGEGTYGQVYKAKDRRTGELVALKKVRLENEKEGFPITAVREIKILRQLNHKNIVNLREIVTDKQDALDFRKDKGSFYLVFEYMDHDLMGLLESGMVEFSEVHNASIMKQLLDGLNYCHKKNFLHRDIKCSNILMNNRGEVKLADFGLARLYNAEDRQRPYTNKVITLWYRPPELLLGEERYGPAIDVWSCGCILGELFLKKPLFQANVELMQLEMISRLCGTPTPAVWPTVIELPLWHSLKPKRSHRRRIREEFIFMPTSALDLLDRMLELDPDKRITAEQALKSTWLKNVNPERMSPPELPFWQDCHELWSKKRRRQMREQQDVPAGRPVPPTTRNNRNMPFVDDMETAGGSPSISPLQKRVMNESSSKALKMEAGFMSREMSYQNQGESPTSTPPPSSRVNAGVRPMSISTSSNHSESRTPPPVANEDTNSIHNQLSNIAHLLLNKQTIRVNQLMALHNEREMDLTTSQMIKSLRSELEQASVNSQLSNTSRPQKLDPKQPVFYPQSGADGWGSRGDMSFDAHAEYAGDNACNAVNRGIHSNLATNAVKSTLAALFNRFNLSSAVNALNTGSGNINYSS</sequence>
<keyword evidence="6" id="KW-0808">Transferase</keyword>
<evidence type="ECO:0000256" key="9">
    <source>
        <dbReference type="ARBA" id="ARBA00022840"/>
    </source>
</evidence>
<feature type="region of interest" description="Disordered" evidence="17">
    <location>
        <begin position="1233"/>
        <end position="1280"/>
    </location>
</feature>